<dbReference type="EMBL" id="MIGX01000009">
    <property type="protein sequence ID" value="PPT92453.1"/>
    <property type="molecule type" value="Genomic_DNA"/>
</dbReference>
<protein>
    <recommendedName>
        <fullName evidence="2">Transposase IS204/IS1001/IS1096/IS1165 DDE domain-containing protein</fullName>
    </recommendedName>
</protein>
<comment type="caution">
    <text evidence="3">The sequence shown here is derived from an EMBL/GenBank/DDBJ whole genome shotgun (WGS) entry which is preliminary data.</text>
</comment>
<feature type="region of interest" description="Disordered" evidence="1">
    <location>
        <begin position="1"/>
        <end position="43"/>
    </location>
</feature>
<evidence type="ECO:0000256" key="1">
    <source>
        <dbReference type="SAM" id="MobiDB-lite"/>
    </source>
</evidence>
<organism evidence="3 4">
    <name type="scientific">Xanthomonas theicola</name>
    <dbReference type="NCBI Taxonomy" id="56464"/>
    <lineage>
        <taxon>Bacteria</taxon>
        <taxon>Pseudomonadati</taxon>
        <taxon>Pseudomonadota</taxon>
        <taxon>Gammaproteobacteria</taxon>
        <taxon>Lysobacterales</taxon>
        <taxon>Lysobacteraceae</taxon>
        <taxon>Xanthomonas</taxon>
    </lineage>
</organism>
<dbReference type="RefSeq" id="WP_128419185.1">
    <property type="nucleotide sequence ID" value="NZ_CP049017.1"/>
</dbReference>
<name>A0A2S6ZJL2_9XANT</name>
<dbReference type="OrthoDB" id="9795682at2"/>
<dbReference type="InterPro" id="IPR002560">
    <property type="entry name" value="Transposase_DDE"/>
</dbReference>
<dbReference type="Proteomes" id="UP000239898">
    <property type="component" value="Unassembled WGS sequence"/>
</dbReference>
<reference evidence="3 4" key="1">
    <citation type="submission" date="2016-08" db="EMBL/GenBank/DDBJ databases">
        <title>Evolution of the type three secretion system and type three effector repertoires in Xanthomonas.</title>
        <authorList>
            <person name="Merda D."/>
            <person name="Briand M."/>
            <person name="Bosis E."/>
            <person name="Rousseau C."/>
            <person name="Portier P."/>
            <person name="Jacques M.-A."/>
            <person name="Fischer-Le Saux M."/>
        </authorList>
    </citation>
    <scope>NUCLEOTIDE SEQUENCE [LARGE SCALE GENOMIC DNA]</scope>
    <source>
        <strain evidence="3 4">CFBP 4691</strain>
    </source>
</reference>
<proteinExistence type="predicted"/>
<accession>A0A2S6ZJL2</accession>
<evidence type="ECO:0000313" key="3">
    <source>
        <dbReference type="EMBL" id="PPT92453.1"/>
    </source>
</evidence>
<feature type="domain" description="Transposase IS204/IS1001/IS1096/IS1165 DDE" evidence="2">
    <location>
        <begin position="50"/>
        <end position="202"/>
    </location>
</feature>
<dbReference type="Pfam" id="PF01610">
    <property type="entry name" value="DDE_Tnp_ISL3"/>
    <property type="match status" value="1"/>
</dbReference>
<keyword evidence="4" id="KW-1185">Reference proteome</keyword>
<evidence type="ECO:0000313" key="4">
    <source>
        <dbReference type="Proteomes" id="UP000239898"/>
    </source>
</evidence>
<dbReference type="PANTHER" id="PTHR33498:SF1">
    <property type="entry name" value="TRANSPOSASE FOR INSERTION SEQUENCE ELEMENT IS1557"/>
    <property type="match status" value="1"/>
</dbReference>
<dbReference type="InterPro" id="IPR047951">
    <property type="entry name" value="Transpos_ISL3"/>
</dbReference>
<evidence type="ECO:0000259" key="2">
    <source>
        <dbReference type="Pfam" id="PF01610"/>
    </source>
</evidence>
<gene>
    <name evidence="3" type="ORF">XthCFBP4691_03655</name>
</gene>
<dbReference type="AlphaFoldDB" id="A0A2S6ZJL2"/>
<sequence length="213" mass="23572">MGFPKRGDSESIAQTGGVCGRSSGTWRPGRRDRRPAPGHVQGVRGRCGHHCPHARLPFDPFHGVALASRALDQVRRTQVKTEPDLKGRRWALLKDVERWSDKQVWTLHWLQRSGLKPARAWRLKEALRSLDTVPHTPEEAGHKLDRWISGARGCRLPAFKRLGATLGEHRDGVIEHFRSGLGNGGVEAMNAQIQAAKARAKGDATDDNLVTIG</sequence>
<dbReference type="PANTHER" id="PTHR33498">
    <property type="entry name" value="TRANSPOSASE FOR INSERTION SEQUENCE ELEMENT IS1557"/>
    <property type="match status" value="1"/>
</dbReference>